<organism evidence="11 12">
    <name type="scientific">Paenibacillus sabinae T27</name>
    <dbReference type="NCBI Taxonomy" id="1268072"/>
    <lineage>
        <taxon>Bacteria</taxon>
        <taxon>Bacillati</taxon>
        <taxon>Bacillota</taxon>
        <taxon>Bacilli</taxon>
        <taxon>Bacillales</taxon>
        <taxon>Paenibacillaceae</taxon>
        <taxon>Paenibacillus</taxon>
    </lineage>
</organism>
<dbReference type="Gene3D" id="3.40.50.300">
    <property type="entry name" value="P-loop containing nucleotide triphosphate hydrolases"/>
    <property type="match status" value="3"/>
</dbReference>
<keyword evidence="1 9" id="KW-0547">Nucleotide-binding</keyword>
<dbReference type="InterPro" id="IPR027417">
    <property type="entry name" value="P-loop_NTPase"/>
</dbReference>
<dbReference type="GO" id="GO:0003677">
    <property type="term" value="F:DNA binding"/>
    <property type="evidence" value="ECO:0007669"/>
    <property type="project" value="InterPro"/>
</dbReference>
<dbReference type="Gene3D" id="1.10.486.10">
    <property type="entry name" value="PCRA, domain 4"/>
    <property type="match status" value="1"/>
</dbReference>
<evidence type="ECO:0000259" key="10">
    <source>
        <dbReference type="PROSITE" id="PS51198"/>
    </source>
</evidence>
<protein>
    <recommendedName>
        <fullName evidence="7">DNA 3'-5' helicase</fullName>
        <ecNumber evidence="7">5.6.2.4</ecNumber>
    </recommendedName>
</protein>
<feature type="binding site" evidence="9">
    <location>
        <begin position="35"/>
        <end position="42"/>
    </location>
    <ligand>
        <name>ATP</name>
        <dbReference type="ChEBI" id="CHEBI:30616"/>
    </ligand>
</feature>
<evidence type="ECO:0000256" key="1">
    <source>
        <dbReference type="ARBA" id="ARBA00022741"/>
    </source>
</evidence>
<dbReference type="InterPro" id="IPR014016">
    <property type="entry name" value="UvrD-like_ATP-bd"/>
</dbReference>
<dbReference type="PROSITE" id="PS51198">
    <property type="entry name" value="UVRD_HELICASE_ATP_BIND"/>
    <property type="match status" value="1"/>
</dbReference>
<accession>X4Z797</accession>
<sequence length="625" mass="71643">MKIIDKNRWEPADGLMLEPAALQVVKSEDNALIIAGPGAGKTELLAQRACYLLETSTCKVPRKILAISFKRDAAKNLAERVEKRCGTELSKRFQSMTYDAFAKSLVDRFYLGIHEDYRPDSVYDIAVADRTQNDIRTAYEHAGFIPPAGMRPGDINNLLEKEIVRHSLPLPLDNKYPTRAAWSLLLKGEVTSTARLSFAMITRLATYLLVSNPQLRKALQLTYSHVFLDEFQDTTNIQYEFVKACFHNSNSVLTAVGDGKQRIMVWAGAMREIFPTFQSDFGATTYRLVMNHRSAPRLIEIQKMFFSRFNEQPISIQTNPKWQASDGRAYLHLFENHIQEAQAIGGIVQSYLADGSHKPNDICILVKQKIDVYCSEMITEFNKIGIQARNEGVYQDFLKEDFISLCIHTMIIAIRRNAGSWTYCRNIFLDLKNMDETSSKIHESQRELSDFIKKLKSDLRSISNENDLGNILKEICDFYSIDALKAYFPQYLRSNYIEKLRLQLAKYLWEEYIKAGSLDIAIDNLLGKNTVPIMTIHKSKGLEYKTIIFLGLEDAAFYKFADQREEHTATFFVALSRAKNNLHFTFSKVRPIGLYRDDQDRKIIMDFYHALRDSGVVEPVVHTIM</sequence>
<evidence type="ECO:0000256" key="5">
    <source>
        <dbReference type="ARBA" id="ARBA00023235"/>
    </source>
</evidence>
<evidence type="ECO:0000313" key="11">
    <source>
        <dbReference type="EMBL" id="AHV95621.1"/>
    </source>
</evidence>
<dbReference type="eggNOG" id="COG0210">
    <property type="taxonomic scope" value="Bacteria"/>
</dbReference>
<dbReference type="STRING" id="1268072.PSAB_03425"/>
<keyword evidence="3 9" id="KW-0347">Helicase</keyword>
<dbReference type="CDD" id="cd17932">
    <property type="entry name" value="DEXQc_UvrD"/>
    <property type="match status" value="1"/>
</dbReference>
<dbReference type="SUPFAM" id="SSF52540">
    <property type="entry name" value="P-loop containing nucleoside triphosphate hydrolases"/>
    <property type="match status" value="1"/>
</dbReference>
<evidence type="ECO:0000256" key="2">
    <source>
        <dbReference type="ARBA" id="ARBA00022801"/>
    </source>
</evidence>
<dbReference type="OrthoDB" id="9765670at2"/>
<dbReference type="Pfam" id="PF13361">
    <property type="entry name" value="UvrD_C"/>
    <property type="match status" value="2"/>
</dbReference>
<evidence type="ECO:0000256" key="6">
    <source>
        <dbReference type="ARBA" id="ARBA00034617"/>
    </source>
</evidence>
<comment type="catalytic activity">
    <reaction evidence="8">
        <text>ATP + H2O = ADP + phosphate + H(+)</text>
        <dbReference type="Rhea" id="RHEA:13065"/>
        <dbReference type="ChEBI" id="CHEBI:15377"/>
        <dbReference type="ChEBI" id="CHEBI:15378"/>
        <dbReference type="ChEBI" id="CHEBI:30616"/>
        <dbReference type="ChEBI" id="CHEBI:43474"/>
        <dbReference type="ChEBI" id="CHEBI:456216"/>
        <dbReference type="EC" id="5.6.2.4"/>
    </reaction>
</comment>
<dbReference type="KEGG" id="psab:PSAB_03425"/>
<evidence type="ECO:0000256" key="9">
    <source>
        <dbReference type="PROSITE-ProRule" id="PRU00560"/>
    </source>
</evidence>
<comment type="catalytic activity">
    <reaction evidence="6">
        <text>Couples ATP hydrolysis with the unwinding of duplex DNA by translocating in the 3'-5' direction.</text>
        <dbReference type="EC" id="5.6.2.4"/>
    </reaction>
</comment>
<evidence type="ECO:0000256" key="8">
    <source>
        <dbReference type="ARBA" id="ARBA00048988"/>
    </source>
</evidence>
<dbReference type="EMBL" id="CP004078">
    <property type="protein sequence ID" value="AHV95621.1"/>
    <property type="molecule type" value="Genomic_DNA"/>
</dbReference>
<dbReference type="InterPro" id="IPR014017">
    <property type="entry name" value="DNA_helicase_UvrD-like_C"/>
</dbReference>
<evidence type="ECO:0000256" key="7">
    <source>
        <dbReference type="ARBA" id="ARBA00034808"/>
    </source>
</evidence>
<evidence type="ECO:0000313" key="12">
    <source>
        <dbReference type="Proteomes" id="UP000019772"/>
    </source>
</evidence>
<feature type="domain" description="UvrD-like helicase ATP-binding" evidence="10">
    <location>
        <begin position="14"/>
        <end position="295"/>
    </location>
</feature>
<name>X4Z797_9BACL</name>
<dbReference type="Proteomes" id="UP000019772">
    <property type="component" value="Chromosome"/>
</dbReference>
<dbReference type="GO" id="GO:0005524">
    <property type="term" value="F:ATP binding"/>
    <property type="evidence" value="ECO:0007669"/>
    <property type="project" value="UniProtKB-UniRule"/>
</dbReference>
<gene>
    <name evidence="11" type="ORF">PSAB_03425</name>
</gene>
<dbReference type="AlphaFoldDB" id="X4Z797"/>
<dbReference type="HOGENOM" id="CLU_004585_6_4_9"/>
<proteinExistence type="predicted"/>
<keyword evidence="4 9" id="KW-0067">ATP-binding</keyword>
<dbReference type="PANTHER" id="PTHR11070:SF65">
    <property type="entry name" value="DNA 3'-5' HELICASE"/>
    <property type="match status" value="1"/>
</dbReference>
<keyword evidence="2 9" id="KW-0378">Hydrolase</keyword>
<keyword evidence="5" id="KW-0413">Isomerase</keyword>
<dbReference type="EC" id="5.6.2.4" evidence="7"/>
<evidence type="ECO:0000256" key="4">
    <source>
        <dbReference type="ARBA" id="ARBA00022840"/>
    </source>
</evidence>
<dbReference type="GO" id="GO:0016887">
    <property type="term" value="F:ATP hydrolysis activity"/>
    <property type="evidence" value="ECO:0007669"/>
    <property type="project" value="RHEA"/>
</dbReference>
<dbReference type="Pfam" id="PF00580">
    <property type="entry name" value="UvrD-helicase"/>
    <property type="match status" value="1"/>
</dbReference>
<keyword evidence="12" id="KW-1185">Reference proteome</keyword>
<dbReference type="RefSeq" id="WP_025333210.1">
    <property type="nucleotide sequence ID" value="NZ_CP004078.1"/>
</dbReference>
<dbReference type="PANTHER" id="PTHR11070">
    <property type="entry name" value="UVRD / RECB / PCRA DNA HELICASE FAMILY MEMBER"/>
    <property type="match status" value="1"/>
</dbReference>
<dbReference type="InterPro" id="IPR000212">
    <property type="entry name" value="DNA_helicase_UvrD/REP"/>
</dbReference>
<reference evidence="11 12" key="1">
    <citation type="journal article" date="2014" name="PLoS Genet.">
        <title>Comparative Genomic Analysis of N2-Fixing and Non-N2-Fixing Paenibacillus spp.: Organization, Evolution and Expression of the Nitrogen Fixation Genes.</title>
        <authorList>
            <person name="Xie J.B."/>
            <person name="Du Z."/>
            <person name="Bai L."/>
            <person name="Tian C."/>
            <person name="Zhang Y."/>
            <person name="Xie J.Y."/>
            <person name="Wang T."/>
            <person name="Liu X."/>
            <person name="Chen X."/>
            <person name="Cheng Q."/>
            <person name="Chen S."/>
            <person name="Li J."/>
        </authorList>
    </citation>
    <scope>NUCLEOTIDE SEQUENCE [LARGE SCALE GENOMIC DNA]</scope>
    <source>
        <strain evidence="11 12">T27</strain>
    </source>
</reference>
<dbReference type="PATRIC" id="fig|1268072.3.peg.709"/>
<dbReference type="GO" id="GO:0043138">
    <property type="term" value="F:3'-5' DNA helicase activity"/>
    <property type="evidence" value="ECO:0007669"/>
    <property type="project" value="UniProtKB-EC"/>
</dbReference>
<evidence type="ECO:0000256" key="3">
    <source>
        <dbReference type="ARBA" id="ARBA00022806"/>
    </source>
</evidence>